<evidence type="ECO:0000256" key="22">
    <source>
        <dbReference type="ARBA" id="ARBA00032743"/>
    </source>
</evidence>
<dbReference type="GO" id="GO:0005886">
    <property type="term" value="C:plasma membrane"/>
    <property type="evidence" value="ECO:0007669"/>
    <property type="project" value="UniProtKB-SubCell"/>
</dbReference>
<keyword evidence="17" id="KW-1208">Phospholipid metabolism</keyword>
<evidence type="ECO:0000256" key="18">
    <source>
        <dbReference type="ARBA" id="ARBA00029893"/>
    </source>
</evidence>
<evidence type="ECO:0000256" key="14">
    <source>
        <dbReference type="ARBA" id="ARBA00023098"/>
    </source>
</evidence>
<evidence type="ECO:0000256" key="10">
    <source>
        <dbReference type="ARBA" id="ARBA00022679"/>
    </source>
</evidence>
<dbReference type="Proteomes" id="UP000002572">
    <property type="component" value="Chromosome"/>
</dbReference>
<keyword evidence="12 25" id="KW-0548">Nucleotidyltransferase</keyword>
<evidence type="ECO:0000256" key="21">
    <source>
        <dbReference type="ARBA" id="ARBA00032396"/>
    </source>
</evidence>
<accession>E6W171</accession>
<keyword evidence="13 24" id="KW-1133">Transmembrane helix</keyword>
<dbReference type="OrthoDB" id="9799199at2"/>
<feature type="transmembrane region" description="Helical" evidence="24">
    <location>
        <begin position="166"/>
        <end position="185"/>
    </location>
</feature>
<evidence type="ECO:0000256" key="15">
    <source>
        <dbReference type="ARBA" id="ARBA00023136"/>
    </source>
</evidence>
<dbReference type="STRING" id="653733.Selin_1762"/>
<evidence type="ECO:0000256" key="6">
    <source>
        <dbReference type="ARBA" id="ARBA00012487"/>
    </source>
</evidence>
<dbReference type="PANTHER" id="PTHR46382">
    <property type="entry name" value="PHOSPHATIDATE CYTIDYLYLTRANSFERASE"/>
    <property type="match status" value="1"/>
</dbReference>
<keyword evidence="16" id="KW-0594">Phospholipid biosynthesis</keyword>
<evidence type="ECO:0000256" key="23">
    <source>
        <dbReference type="ARBA" id="ARBA00033406"/>
    </source>
</evidence>
<comment type="pathway">
    <text evidence="3">Phospholipid metabolism; CDP-diacylglycerol biosynthesis; CDP-diacylglycerol from sn-glycerol 3-phosphate: step 3/3.</text>
</comment>
<feature type="transmembrane region" description="Helical" evidence="24">
    <location>
        <begin position="240"/>
        <end position="258"/>
    </location>
</feature>
<reference evidence="25 26" key="1">
    <citation type="submission" date="2010-12" db="EMBL/GenBank/DDBJ databases">
        <title>Complete sequence of Desulfurispirillum indicum S5.</title>
        <authorList>
            <consortium name="US DOE Joint Genome Institute"/>
            <person name="Lucas S."/>
            <person name="Copeland A."/>
            <person name="Lapidus A."/>
            <person name="Cheng J.-F."/>
            <person name="Goodwin L."/>
            <person name="Pitluck S."/>
            <person name="Chertkov O."/>
            <person name="Held B."/>
            <person name="Detter J.C."/>
            <person name="Han C."/>
            <person name="Tapia R."/>
            <person name="Land M."/>
            <person name="Hauser L."/>
            <person name="Kyrpides N."/>
            <person name="Ivanova N."/>
            <person name="Mikhailova N."/>
            <person name="Haggblom M."/>
            <person name="Rauschenbach I."/>
            <person name="Bini E."/>
            <person name="Woyke T."/>
        </authorList>
    </citation>
    <scope>NUCLEOTIDE SEQUENCE [LARGE SCALE GENOMIC DNA]</scope>
    <source>
        <strain evidence="26">ATCC BAA-1389 / DSM 22839 / S5</strain>
    </source>
</reference>
<dbReference type="InParanoid" id="E6W171"/>
<evidence type="ECO:0000256" key="2">
    <source>
        <dbReference type="ARBA" id="ARBA00004651"/>
    </source>
</evidence>
<dbReference type="PROSITE" id="PS51257">
    <property type="entry name" value="PROKAR_LIPOPROTEIN"/>
    <property type="match status" value="1"/>
</dbReference>
<name>E6W171_DESIS</name>
<proteinExistence type="inferred from homology"/>
<evidence type="ECO:0000256" key="7">
    <source>
        <dbReference type="ARBA" id="ARBA00019373"/>
    </source>
</evidence>
<evidence type="ECO:0000256" key="9">
    <source>
        <dbReference type="ARBA" id="ARBA00022516"/>
    </source>
</evidence>
<evidence type="ECO:0000256" key="4">
    <source>
        <dbReference type="ARBA" id="ARBA00005189"/>
    </source>
</evidence>
<keyword evidence="14" id="KW-0443">Lipid metabolism</keyword>
<dbReference type="AlphaFoldDB" id="E6W171"/>
<dbReference type="FunCoup" id="E6W171">
    <property type="interactions" value="366"/>
</dbReference>
<dbReference type="EC" id="2.7.7.41" evidence="6"/>
<sequence length="260" mass="27932">MKKRILTAAIAIPIVLWLVIGSPFYVFGFACALAAAITAYEYFGFTGHRGLLVLLCLFLAVFTMSFGIHFGMAVWVASAFICVALGMMRADGIEGYLAATARYSFAFLYIGIGYSAIIVLREHGYEFLLAMMLSVWAADTFAYFGGKLLGRHPMSPKISPNKTLEGLAFGIAGATITYSVVMAFFPVAFLIHPAFIGLAVGAISVVGDLVESALKRSADVKDSGSILAGHGGMFDRMDSMIFTAPLYLILIILLMANVSQ</sequence>
<evidence type="ECO:0000256" key="20">
    <source>
        <dbReference type="ARBA" id="ARBA00032253"/>
    </source>
</evidence>
<evidence type="ECO:0000256" key="1">
    <source>
        <dbReference type="ARBA" id="ARBA00001698"/>
    </source>
</evidence>
<evidence type="ECO:0000313" key="26">
    <source>
        <dbReference type="Proteomes" id="UP000002572"/>
    </source>
</evidence>
<dbReference type="PANTHER" id="PTHR46382:SF1">
    <property type="entry name" value="PHOSPHATIDATE CYTIDYLYLTRANSFERASE"/>
    <property type="match status" value="1"/>
</dbReference>
<feature type="transmembrane region" description="Helical" evidence="24">
    <location>
        <begin position="103"/>
        <end position="121"/>
    </location>
</feature>
<keyword evidence="10 25" id="KW-0808">Transferase</keyword>
<dbReference type="HOGENOM" id="CLU_037294_3_3_0"/>
<evidence type="ECO:0000256" key="16">
    <source>
        <dbReference type="ARBA" id="ARBA00023209"/>
    </source>
</evidence>
<evidence type="ECO:0000256" key="11">
    <source>
        <dbReference type="ARBA" id="ARBA00022692"/>
    </source>
</evidence>
<evidence type="ECO:0000256" key="12">
    <source>
        <dbReference type="ARBA" id="ARBA00022695"/>
    </source>
</evidence>
<comment type="similarity">
    <text evidence="5">Belongs to the CDS family.</text>
</comment>
<keyword evidence="15 24" id="KW-0472">Membrane</keyword>
<feature type="transmembrane region" description="Helical" evidence="24">
    <location>
        <begin position="191"/>
        <end position="210"/>
    </location>
</feature>
<evidence type="ECO:0000313" key="25">
    <source>
        <dbReference type="EMBL" id="ADU66491.1"/>
    </source>
</evidence>
<evidence type="ECO:0000256" key="5">
    <source>
        <dbReference type="ARBA" id="ARBA00010185"/>
    </source>
</evidence>
<keyword evidence="9" id="KW-0444">Lipid biosynthesis</keyword>
<dbReference type="eggNOG" id="COG4589">
    <property type="taxonomic scope" value="Bacteria"/>
</dbReference>
<evidence type="ECO:0000256" key="8">
    <source>
        <dbReference type="ARBA" id="ARBA00022475"/>
    </source>
</evidence>
<evidence type="ECO:0000256" key="24">
    <source>
        <dbReference type="SAM" id="Phobius"/>
    </source>
</evidence>
<keyword evidence="8" id="KW-1003">Cell membrane</keyword>
<dbReference type="GO" id="GO:0004605">
    <property type="term" value="F:phosphatidate cytidylyltransferase activity"/>
    <property type="evidence" value="ECO:0007669"/>
    <property type="project" value="UniProtKB-EC"/>
</dbReference>
<dbReference type="EMBL" id="CP002432">
    <property type="protein sequence ID" value="ADU66491.1"/>
    <property type="molecule type" value="Genomic_DNA"/>
</dbReference>
<dbReference type="GO" id="GO:0016024">
    <property type="term" value="P:CDP-diacylglycerol biosynthetic process"/>
    <property type="evidence" value="ECO:0007669"/>
    <property type="project" value="TreeGrafter"/>
</dbReference>
<comment type="pathway">
    <text evidence="4">Lipid metabolism.</text>
</comment>
<evidence type="ECO:0000256" key="19">
    <source>
        <dbReference type="ARBA" id="ARBA00031825"/>
    </source>
</evidence>
<comment type="subcellular location">
    <subcellularLocation>
        <location evidence="2">Cell membrane</location>
        <topology evidence="2">Multi-pass membrane protein</topology>
    </subcellularLocation>
</comment>
<keyword evidence="11 24" id="KW-0812">Transmembrane</keyword>
<dbReference type="Pfam" id="PF01148">
    <property type="entry name" value="CTP_transf_1"/>
    <property type="match status" value="1"/>
</dbReference>
<feature type="transmembrane region" description="Helical" evidence="24">
    <location>
        <begin position="127"/>
        <end position="145"/>
    </location>
</feature>
<evidence type="ECO:0000256" key="3">
    <source>
        <dbReference type="ARBA" id="ARBA00005119"/>
    </source>
</evidence>
<dbReference type="KEGG" id="din:Selin_1762"/>
<evidence type="ECO:0000256" key="13">
    <source>
        <dbReference type="ARBA" id="ARBA00022989"/>
    </source>
</evidence>
<comment type="catalytic activity">
    <reaction evidence="1">
        <text>a 1,2-diacyl-sn-glycero-3-phosphate + CTP + H(+) = a CDP-1,2-diacyl-sn-glycerol + diphosphate</text>
        <dbReference type="Rhea" id="RHEA:16229"/>
        <dbReference type="ChEBI" id="CHEBI:15378"/>
        <dbReference type="ChEBI" id="CHEBI:33019"/>
        <dbReference type="ChEBI" id="CHEBI:37563"/>
        <dbReference type="ChEBI" id="CHEBI:58332"/>
        <dbReference type="ChEBI" id="CHEBI:58608"/>
        <dbReference type="EC" id="2.7.7.41"/>
    </reaction>
</comment>
<evidence type="ECO:0000256" key="17">
    <source>
        <dbReference type="ARBA" id="ARBA00023264"/>
    </source>
</evidence>
<gene>
    <name evidence="25" type="ordered locus">Selin_1762</name>
</gene>
<feature type="transmembrane region" description="Helical" evidence="24">
    <location>
        <begin position="50"/>
        <end position="83"/>
    </location>
</feature>
<keyword evidence="26" id="KW-1185">Reference proteome</keyword>
<organism evidence="25 26">
    <name type="scientific">Desulfurispirillum indicum (strain ATCC BAA-1389 / DSM 22839 / S5)</name>
    <dbReference type="NCBI Taxonomy" id="653733"/>
    <lineage>
        <taxon>Bacteria</taxon>
        <taxon>Pseudomonadati</taxon>
        <taxon>Chrysiogenota</taxon>
        <taxon>Chrysiogenia</taxon>
        <taxon>Chrysiogenales</taxon>
        <taxon>Chrysiogenaceae</taxon>
        <taxon>Desulfurispirillum</taxon>
    </lineage>
</organism>
<protein>
    <recommendedName>
        <fullName evidence="7">Phosphatidate cytidylyltransferase</fullName>
        <ecNumber evidence="6">2.7.7.41</ecNumber>
    </recommendedName>
    <alternativeName>
        <fullName evidence="20">CDP-DAG synthase</fullName>
    </alternativeName>
    <alternativeName>
        <fullName evidence="22">CDP-DG synthase</fullName>
    </alternativeName>
    <alternativeName>
        <fullName evidence="18">CDP-diacylglycerol synthase</fullName>
    </alternativeName>
    <alternativeName>
        <fullName evidence="21">CDP-diglyceride pyrophosphorylase</fullName>
    </alternativeName>
    <alternativeName>
        <fullName evidence="23">CDP-diglyceride synthase</fullName>
    </alternativeName>
    <alternativeName>
        <fullName evidence="19">CTP:phosphatidate cytidylyltransferase</fullName>
    </alternativeName>
</protein>
<dbReference type="RefSeq" id="WP_013506371.1">
    <property type="nucleotide sequence ID" value="NC_014836.1"/>
</dbReference>